<dbReference type="InterPro" id="IPR036412">
    <property type="entry name" value="HAD-like_sf"/>
</dbReference>
<dbReference type="GO" id="GO:0005829">
    <property type="term" value="C:cytosol"/>
    <property type="evidence" value="ECO:0007669"/>
    <property type="project" value="TreeGrafter"/>
</dbReference>
<protein>
    <submittedName>
        <fullName evidence="1">Cof-like hydrolase</fullName>
    </submittedName>
</protein>
<dbReference type="InterPro" id="IPR006379">
    <property type="entry name" value="HAD-SF_hydro_IIB"/>
</dbReference>
<dbReference type="HOGENOM" id="CLU_044146_3_1_9"/>
<keyword evidence="2" id="KW-1185">Reference proteome</keyword>
<dbReference type="CDD" id="cd07516">
    <property type="entry name" value="HAD_Pase"/>
    <property type="match status" value="1"/>
</dbReference>
<dbReference type="SFLD" id="SFLDG01140">
    <property type="entry name" value="C2.B:_Phosphomannomutase_and_P"/>
    <property type="match status" value="1"/>
</dbReference>
<keyword evidence="1" id="KW-0378">Hydrolase</keyword>
<dbReference type="GeneID" id="96999613"/>
<dbReference type="SFLD" id="SFLDG01144">
    <property type="entry name" value="C2.B.4:_PGP_Like"/>
    <property type="match status" value="1"/>
</dbReference>
<dbReference type="RefSeq" id="WP_005399192.1">
    <property type="nucleotide sequence ID" value="NZ_JH601088.1"/>
</dbReference>
<dbReference type="NCBIfam" id="TIGR01484">
    <property type="entry name" value="HAD-SF-IIB"/>
    <property type="match status" value="1"/>
</dbReference>
<dbReference type="NCBIfam" id="TIGR00099">
    <property type="entry name" value="Cof-subfamily"/>
    <property type="match status" value="1"/>
</dbReference>
<sequence length="274" mass="31215">MLKLIAIDMDGTLLDDNKNLSEDNINSLEMLFDRGVEIVIATGRSYEASKPYIDKFKNGVVEYLICNNGATVYNLITKQILVDDFLTENQIREIIDLEETLDEFDIHFVGDDKIYTYKNPIGKYTIEDAYISFLKIYFQTKDMIINNKRITKALITAEENEIERIISNIPENYFQKYSIVVSSDNYIEILNKNIDKGHALRRVVESMNLNKEEVVAIGDQQNDIGMFKIAGTSYAMLDASKKIKAQANYVGPSNNESGVAKIISKLIEMEKSND</sequence>
<dbReference type="InterPro" id="IPR023214">
    <property type="entry name" value="HAD_sf"/>
</dbReference>
<dbReference type="AlphaFoldDB" id="H3NQR6"/>
<dbReference type="eggNOG" id="COG0561">
    <property type="taxonomic scope" value="Bacteria"/>
</dbReference>
<reference evidence="1 2" key="1">
    <citation type="submission" date="2012-01" db="EMBL/GenBank/DDBJ databases">
        <title>The Genome Sequence of Helcococcus kunzii ATCC 51366.</title>
        <authorList>
            <consortium name="The Broad Institute Genome Sequencing Platform"/>
            <person name="Earl A."/>
            <person name="Ward D."/>
            <person name="Feldgarden M."/>
            <person name="Gevers D."/>
            <person name="Huys G."/>
            <person name="Young S.K."/>
            <person name="Zeng Q."/>
            <person name="Gargeya S."/>
            <person name="Fitzgerald M."/>
            <person name="Haas B."/>
            <person name="Abouelleil A."/>
            <person name="Alvarado L."/>
            <person name="Arachchi H.M."/>
            <person name="Berlin A."/>
            <person name="Chapman S.B."/>
            <person name="Gearin G."/>
            <person name="Goldberg J."/>
            <person name="Griggs A."/>
            <person name="Gujja S."/>
            <person name="Hansen M."/>
            <person name="Heiman D."/>
            <person name="Howarth C."/>
            <person name="Larimer J."/>
            <person name="Lui A."/>
            <person name="MacDonald P.J.P."/>
            <person name="McCowen C."/>
            <person name="Montmayeur A."/>
            <person name="Murphy C."/>
            <person name="Neiman D."/>
            <person name="Pearson M."/>
            <person name="Priest M."/>
            <person name="Roberts A."/>
            <person name="Saif S."/>
            <person name="Shea T."/>
            <person name="Sisk P."/>
            <person name="Stolte C."/>
            <person name="Sykes S."/>
            <person name="Wortman J."/>
            <person name="Nusbaum C."/>
            <person name="Birren B."/>
        </authorList>
    </citation>
    <scope>NUCLEOTIDE SEQUENCE [LARGE SCALE GENOMIC DNA]</scope>
    <source>
        <strain evidence="1 2">ATCC 51366</strain>
    </source>
</reference>
<name>H3NQR6_9FIRM</name>
<dbReference type="EMBL" id="AGEI01000031">
    <property type="protein sequence ID" value="EHR32063.1"/>
    <property type="molecule type" value="Genomic_DNA"/>
</dbReference>
<proteinExistence type="predicted"/>
<dbReference type="Pfam" id="PF08282">
    <property type="entry name" value="Hydrolase_3"/>
    <property type="match status" value="1"/>
</dbReference>
<dbReference type="GO" id="GO:0016791">
    <property type="term" value="F:phosphatase activity"/>
    <property type="evidence" value="ECO:0007669"/>
    <property type="project" value="TreeGrafter"/>
</dbReference>
<dbReference type="PANTHER" id="PTHR10000">
    <property type="entry name" value="PHOSPHOSERINE PHOSPHATASE"/>
    <property type="match status" value="1"/>
</dbReference>
<dbReference type="OrthoDB" id="9781413at2"/>
<gene>
    <name evidence="1" type="ORF">HMPREF9709_01677</name>
</gene>
<dbReference type="Proteomes" id="UP000004191">
    <property type="component" value="Unassembled WGS sequence"/>
</dbReference>
<dbReference type="GO" id="GO:0000287">
    <property type="term" value="F:magnesium ion binding"/>
    <property type="evidence" value="ECO:0007669"/>
    <property type="project" value="TreeGrafter"/>
</dbReference>
<dbReference type="Gene3D" id="3.30.1240.10">
    <property type="match status" value="1"/>
</dbReference>
<accession>H3NQR6</accession>
<evidence type="ECO:0000313" key="1">
    <source>
        <dbReference type="EMBL" id="EHR32063.1"/>
    </source>
</evidence>
<dbReference type="STRING" id="883114.HMPREF9709_01677"/>
<dbReference type="SUPFAM" id="SSF56784">
    <property type="entry name" value="HAD-like"/>
    <property type="match status" value="1"/>
</dbReference>
<dbReference type="SFLD" id="SFLDS00003">
    <property type="entry name" value="Haloacid_Dehalogenase"/>
    <property type="match status" value="1"/>
</dbReference>
<dbReference type="InterPro" id="IPR000150">
    <property type="entry name" value="Cof"/>
</dbReference>
<dbReference type="Gene3D" id="3.40.50.1000">
    <property type="entry name" value="HAD superfamily/HAD-like"/>
    <property type="match status" value="1"/>
</dbReference>
<comment type="caution">
    <text evidence="1">The sequence shown here is derived from an EMBL/GenBank/DDBJ whole genome shotgun (WGS) entry which is preliminary data.</text>
</comment>
<evidence type="ECO:0000313" key="2">
    <source>
        <dbReference type="Proteomes" id="UP000004191"/>
    </source>
</evidence>
<dbReference type="PANTHER" id="PTHR10000:SF8">
    <property type="entry name" value="HAD SUPERFAMILY HYDROLASE-LIKE, TYPE 3"/>
    <property type="match status" value="1"/>
</dbReference>
<dbReference type="PROSITE" id="PS01229">
    <property type="entry name" value="COF_2"/>
    <property type="match status" value="1"/>
</dbReference>
<organism evidence="1 2">
    <name type="scientific">Helcococcus kunzii ATCC 51366</name>
    <dbReference type="NCBI Taxonomy" id="883114"/>
    <lineage>
        <taxon>Bacteria</taxon>
        <taxon>Bacillati</taxon>
        <taxon>Bacillota</taxon>
        <taxon>Tissierellia</taxon>
        <taxon>Tissierellales</taxon>
        <taxon>Peptoniphilaceae</taxon>
        <taxon>Helcococcus</taxon>
    </lineage>
</organism>